<dbReference type="AlphaFoldDB" id="A0A840WKT4"/>
<sequence length="133" mass="13990">MLAATQRTAPRHWTRVVFTLLLALGLAVVALCHTDAAQHQGAASAAVVAEQVDAHGGPLAEHHEGHCDETDVLADQRSGTVSASLLLGLAFFAFPGLPVLPPRLTPLSRSARAHRVLPLGGTRALLSLCVRRV</sequence>
<evidence type="ECO:0000313" key="3">
    <source>
        <dbReference type="Proteomes" id="UP000579647"/>
    </source>
</evidence>
<dbReference type="EMBL" id="JACHDO010000001">
    <property type="protein sequence ID" value="MBB5492246.1"/>
    <property type="molecule type" value="Genomic_DNA"/>
</dbReference>
<dbReference type="Proteomes" id="UP000579647">
    <property type="component" value="Unassembled WGS sequence"/>
</dbReference>
<evidence type="ECO:0000256" key="1">
    <source>
        <dbReference type="SAM" id="Phobius"/>
    </source>
</evidence>
<dbReference type="RefSeq" id="WP_184365754.1">
    <property type="nucleotide sequence ID" value="NZ_BAAAKM010000139.1"/>
</dbReference>
<reference evidence="2 3" key="1">
    <citation type="submission" date="2020-08" db="EMBL/GenBank/DDBJ databases">
        <title>Sequencing the genomes of 1000 actinobacteria strains.</title>
        <authorList>
            <person name="Klenk H.-P."/>
        </authorList>
    </citation>
    <scope>NUCLEOTIDE SEQUENCE [LARGE SCALE GENOMIC DNA]</scope>
    <source>
        <strain evidence="2 3">DSM 44598</strain>
    </source>
</reference>
<protein>
    <submittedName>
        <fullName evidence="2">Uncharacterized protein</fullName>
    </submittedName>
</protein>
<evidence type="ECO:0000313" key="2">
    <source>
        <dbReference type="EMBL" id="MBB5492246.1"/>
    </source>
</evidence>
<comment type="caution">
    <text evidence="2">The sequence shown here is derived from an EMBL/GenBank/DDBJ whole genome shotgun (WGS) entry which is preliminary data.</text>
</comment>
<organism evidence="2 3">
    <name type="scientific">Nocardiopsis metallicus</name>
    <dbReference type="NCBI Taxonomy" id="179819"/>
    <lineage>
        <taxon>Bacteria</taxon>
        <taxon>Bacillati</taxon>
        <taxon>Actinomycetota</taxon>
        <taxon>Actinomycetes</taxon>
        <taxon>Streptosporangiales</taxon>
        <taxon>Nocardiopsidaceae</taxon>
        <taxon>Nocardiopsis</taxon>
    </lineage>
</organism>
<keyword evidence="1" id="KW-0472">Membrane</keyword>
<gene>
    <name evidence="2" type="ORF">HNR07_003383</name>
</gene>
<accession>A0A840WKT4</accession>
<feature type="transmembrane region" description="Helical" evidence="1">
    <location>
        <begin position="81"/>
        <end position="100"/>
    </location>
</feature>
<name>A0A840WKT4_9ACTN</name>
<keyword evidence="1" id="KW-1133">Transmembrane helix</keyword>
<keyword evidence="1" id="KW-0812">Transmembrane</keyword>
<keyword evidence="3" id="KW-1185">Reference proteome</keyword>
<proteinExistence type="predicted"/>